<accession>A0AAC9NGH1</accession>
<dbReference type="Pfam" id="PF00027">
    <property type="entry name" value="cNMP_binding"/>
    <property type="match status" value="1"/>
</dbReference>
<dbReference type="Proteomes" id="UP000182060">
    <property type="component" value="Chromosome"/>
</dbReference>
<dbReference type="SUPFAM" id="SSF46785">
    <property type="entry name" value="Winged helix' DNA-binding domain"/>
    <property type="match status" value="1"/>
</dbReference>
<evidence type="ECO:0000259" key="5">
    <source>
        <dbReference type="PROSITE" id="PS51063"/>
    </source>
</evidence>
<dbReference type="EMBL" id="CP015017">
    <property type="protein sequence ID" value="APC01375.1"/>
    <property type="molecule type" value="Genomic_DNA"/>
</dbReference>
<reference evidence="6" key="1">
    <citation type="journal article" date="2017" name="Appl. Environ. Microbiol.">
        <title>Microdiversification of a pelagic Polynucleobacter species is mainly driven by acquisition of genomic islands from a partially interspecific gene pool.</title>
        <authorList>
            <person name="Hoetzinger M."/>
            <person name="Hahn M.W."/>
            <person name="Jezberova J."/>
            <person name="Schmidt J."/>
            <person name="Koll U."/>
        </authorList>
    </citation>
    <scope>NUCLEOTIDE SEQUENCE</scope>
    <source>
        <strain evidence="6">MWH-RechtKol4</strain>
    </source>
</reference>
<dbReference type="SMART" id="SM00419">
    <property type="entry name" value="HTH_CRP"/>
    <property type="match status" value="1"/>
</dbReference>
<dbReference type="GO" id="GO:0003677">
    <property type="term" value="F:DNA binding"/>
    <property type="evidence" value="ECO:0007669"/>
    <property type="project" value="UniProtKB-KW"/>
</dbReference>
<feature type="domain" description="Cyclic nucleotide-binding" evidence="4">
    <location>
        <begin position="12"/>
        <end position="132"/>
    </location>
</feature>
<dbReference type="InterPro" id="IPR014710">
    <property type="entry name" value="RmlC-like_jellyroll"/>
</dbReference>
<evidence type="ECO:0000256" key="2">
    <source>
        <dbReference type="ARBA" id="ARBA00023125"/>
    </source>
</evidence>
<dbReference type="Gene3D" id="1.10.10.10">
    <property type="entry name" value="Winged helix-like DNA-binding domain superfamily/Winged helix DNA-binding domain"/>
    <property type="match status" value="1"/>
</dbReference>
<dbReference type="SUPFAM" id="SSF51206">
    <property type="entry name" value="cAMP-binding domain-like"/>
    <property type="match status" value="1"/>
</dbReference>
<keyword evidence="2" id="KW-0238">DNA-binding</keyword>
<gene>
    <name evidence="6" type="ORF">AOC25_06980</name>
</gene>
<dbReference type="PANTHER" id="PTHR24567:SF68">
    <property type="entry name" value="DNA-BINDING TRANSCRIPTIONAL DUAL REGULATOR CRP"/>
    <property type="match status" value="1"/>
</dbReference>
<proteinExistence type="predicted"/>
<dbReference type="InterPro" id="IPR050397">
    <property type="entry name" value="Env_Response_Regulators"/>
</dbReference>
<dbReference type="PROSITE" id="PS51063">
    <property type="entry name" value="HTH_CRP_2"/>
    <property type="match status" value="1"/>
</dbReference>
<dbReference type="PROSITE" id="PS50042">
    <property type="entry name" value="CNMP_BINDING_3"/>
    <property type="match status" value="1"/>
</dbReference>
<dbReference type="InterPro" id="IPR018490">
    <property type="entry name" value="cNMP-bd_dom_sf"/>
</dbReference>
<keyword evidence="1" id="KW-0805">Transcription regulation</keyword>
<protein>
    <submittedName>
        <fullName evidence="6">Crp/Fnr family transcriptional regulator</fullName>
    </submittedName>
</protein>
<dbReference type="Pfam" id="PF13545">
    <property type="entry name" value="HTH_Crp_2"/>
    <property type="match status" value="1"/>
</dbReference>
<dbReference type="SMART" id="SM00100">
    <property type="entry name" value="cNMP"/>
    <property type="match status" value="1"/>
</dbReference>
<dbReference type="RefSeq" id="WP_071539381.1">
    <property type="nucleotide sequence ID" value="NZ_CP015016.1"/>
</dbReference>
<keyword evidence="3" id="KW-0804">Transcription</keyword>
<dbReference type="InterPro" id="IPR036388">
    <property type="entry name" value="WH-like_DNA-bd_sf"/>
</dbReference>
<dbReference type="GO" id="GO:0005829">
    <property type="term" value="C:cytosol"/>
    <property type="evidence" value="ECO:0007669"/>
    <property type="project" value="TreeGrafter"/>
</dbReference>
<dbReference type="InterPro" id="IPR012318">
    <property type="entry name" value="HTH_CRP"/>
</dbReference>
<evidence type="ECO:0000256" key="1">
    <source>
        <dbReference type="ARBA" id="ARBA00023015"/>
    </source>
</evidence>
<evidence type="ECO:0000313" key="7">
    <source>
        <dbReference type="Proteomes" id="UP000182060"/>
    </source>
</evidence>
<evidence type="ECO:0000313" key="6">
    <source>
        <dbReference type="EMBL" id="APC01375.1"/>
    </source>
</evidence>
<dbReference type="GO" id="GO:0003700">
    <property type="term" value="F:DNA-binding transcription factor activity"/>
    <property type="evidence" value="ECO:0007669"/>
    <property type="project" value="TreeGrafter"/>
</dbReference>
<evidence type="ECO:0000256" key="3">
    <source>
        <dbReference type="ARBA" id="ARBA00023163"/>
    </source>
</evidence>
<dbReference type="Gene3D" id="2.60.120.10">
    <property type="entry name" value="Jelly Rolls"/>
    <property type="match status" value="1"/>
</dbReference>
<dbReference type="CDD" id="cd00038">
    <property type="entry name" value="CAP_ED"/>
    <property type="match status" value="1"/>
</dbReference>
<sequence length="227" mass="25583">MPLEVLLTNSPWMMGLNAAEQNKVRNDIVIKKMPTDAFICRRGQLADYWYGVVSGVVKINNVSPNGKSTTLLGVAPGSWFGEGSLLKDEPRRYDAVTIRDSELALMPKATFIWLLDNSIFFNRFLISQLNKRLGQFIGAMENERLLDVDARVARSLAAMFDDWYPKQTMMLKISQEEVGQLAGLSRQRVNSAFKVLEERGLIRVCYGEIHILDIGKLSTFDSSSLDD</sequence>
<dbReference type="AlphaFoldDB" id="A0AAC9NGH1"/>
<dbReference type="InterPro" id="IPR036390">
    <property type="entry name" value="WH_DNA-bd_sf"/>
</dbReference>
<evidence type="ECO:0000259" key="4">
    <source>
        <dbReference type="PROSITE" id="PS50042"/>
    </source>
</evidence>
<organism evidence="6 7">
    <name type="scientific">Polynucleobacter asymbioticus</name>
    <dbReference type="NCBI Taxonomy" id="576611"/>
    <lineage>
        <taxon>Bacteria</taxon>
        <taxon>Pseudomonadati</taxon>
        <taxon>Pseudomonadota</taxon>
        <taxon>Betaproteobacteria</taxon>
        <taxon>Burkholderiales</taxon>
        <taxon>Burkholderiaceae</taxon>
        <taxon>Polynucleobacter</taxon>
    </lineage>
</organism>
<name>A0AAC9NGH1_9BURK</name>
<dbReference type="PANTHER" id="PTHR24567">
    <property type="entry name" value="CRP FAMILY TRANSCRIPTIONAL REGULATORY PROTEIN"/>
    <property type="match status" value="1"/>
</dbReference>
<feature type="domain" description="HTH crp-type" evidence="5">
    <location>
        <begin position="146"/>
        <end position="215"/>
    </location>
</feature>
<dbReference type="InterPro" id="IPR000595">
    <property type="entry name" value="cNMP-bd_dom"/>
</dbReference>